<organism evidence="8 9">
    <name type="scientific">Arthrobacter hankyongi</name>
    <dbReference type="NCBI Taxonomy" id="2904801"/>
    <lineage>
        <taxon>Bacteria</taxon>
        <taxon>Bacillati</taxon>
        <taxon>Actinomycetota</taxon>
        <taxon>Actinomycetes</taxon>
        <taxon>Micrococcales</taxon>
        <taxon>Micrococcaceae</taxon>
        <taxon>Arthrobacter</taxon>
    </lineage>
</organism>
<evidence type="ECO:0000256" key="3">
    <source>
        <dbReference type="ARBA" id="ARBA00022692"/>
    </source>
</evidence>
<feature type="transmembrane region" description="Helical" evidence="6">
    <location>
        <begin position="43"/>
        <end position="62"/>
    </location>
</feature>
<dbReference type="Proteomes" id="UP001165368">
    <property type="component" value="Unassembled WGS sequence"/>
</dbReference>
<evidence type="ECO:0000256" key="6">
    <source>
        <dbReference type="SAM" id="Phobius"/>
    </source>
</evidence>
<accession>A0ABS9LA98</accession>
<evidence type="ECO:0000256" key="5">
    <source>
        <dbReference type="ARBA" id="ARBA00023136"/>
    </source>
</evidence>
<keyword evidence="5 6" id="KW-0472">Membrane</keyword>
<reference evidence="8" key="1">
    <citation type="submission" date="2022-01" db="EMBL/GenBank/DDBJ databases">
        <authorList>
            <person name="Jo J.-H."/>
            <person name="Im W.-T."/>
        </authorList>
    </citation>
    <scope>NUCLEOTIDE SEQUENCE</scope>
    <source>
        <strain evidence="8">I2-34</strain>
    </source>
</reference>
<keyword evidence="3 6" id="KW-0812">Transmembrane</keyword>
<protein>
    <submittedName>
        <fullName evidence="8">PLDc N-terminal domain-containing protein</fullName>
    </submittedName>
</protein>
<evidence type="ECO:0000313" key="8">
    <source>
        <dbReference type="EMBL" id="MCG2623595.1"/>
    </source>
</evidence>
<sequence>MPLDHVFWLGGAVFGAVFALLLASGSLVSMLRSDGRGRRARAAWAAVIVLLPVLGPVLWLAVAGGRAPSPEAADGGPADAPITPGIQLMQSVVPD</sequence>
<evidence type="ECO:0000256" key="4">
    <source>
        <dbReference type="ARBA" id="ARBA00022989"/>
    </source>
</evidence>
<dbReference type="EMBL" id="JAKLTQ010000015">
    <property type="protein sequence ID" value="MCG2623595.1"/>
    <property type="molecule type" value="Genomic_DNA"/>
</dbReference>
<keyword evidence="4 6" id="KW-1133">Transmembrane helix</keyword>
<name>A0ABS9LA98_9MICC</name>
<proteinExistence type="predicted"/>
<comment type="subcellular location">
    <subcellularLocation>
        <location evidence="1">Cell membrane</location>
        <topology evidence="1">Multi-pass membrane protein</topology>
    </subcellularLocation>
</comment>
<dbReference type="RefSeq" id="WP_237823053.1">
    <property type="nucleotide sequence ID" value="NZ_JAKLTQ010000015.1"/>
</dbReference>
<evidence type="ECO:0000256" key="2">
    <source>
        <dbReference type="ARBA" id="ARBA00022475"/>
    </source>
</evidence>
<evidence type="ECO:0000313" key="9">
    <source>
        <dbReference type="Proteomes" id="UP001165368"/>
    </source>
</evidence>
<comment type="caution">
    <text evidence="8">The sequence shown here is derived from an EMBL/GenBank/DDBJ whole genome shotgun (WGS) entry which is preliminary data.</text>
</comment>
<dbReference type="InterPro" id="IPR027379">
    <property type="entry name" value="CLS_N"/>
</dbReference>
<evidence type="ECO:0000256" key="1">
    <source>
        <dbReference type="ARBA" id="ARBA00004651"/>
    </source>
</evidence>
<keyword evidence="2" id="KW-1003">Cell membrane</keyword>
<evidence type="ECO:0000259" key="7">
    <source>
        <dbReference type="Pfam" id="PF13396"/>
    </source>
</evidence>
<keyword evidence="9" id="KW-1185">Reference proteome</keyword>
<dbReference type="Pfam" id="PF13396">
    <property type="entry name" value="PLDc_N"/>
    <property type="match status" value="1"/>
</dbReference>
<feature type="domain" description="Cardiolipin synthase N-terminal" evidence="7">
    <location>
        <begin position="26"/>
        <end position="62"/>
    </location>
</feature>
<feature type="transmembrane region" description="Helical" evidence="6">
    <location>
        <begin position="6"/>
        <end position="31"/>
    </location>
</feature>
<gene>
    <name evidence="8" type="ORF">LVY72_16985</name>
</gene>